<reference evidence="3" key="2">
    <citation type="submission" date="2017-10" db="EMBL/GenBank/DDBJ databases">
        <authorList>
            <person name="Enke T.N."/>
            <person name="Cordero O.X."/>
        </authorList>
    </citation>
    <scope>NUCLEOTIDE SEQUENCE</scope>
    <source>
        <strain evidence="3">4G03</strain>
    </source>
</reference>
<feature type="transmembrane region" description="Helical" evidence="1">
    <location>
        <begin position="41"/>
        <end position="59"/>
    </location>
</feature>
<feature type="transmembrane region" description="Helical" evidence="1">
    <location>
        <begin position="12"/>
        <end position="29"/>
    </location>
</feature>
<sequence length="133" mass="15088">MDQKIKTLKIIHLALVAGITLAFTILGNFKIMFDMVIDNSSLFYAFIPAIAYVASNFMFKNMLSKIQKEASNEEKFAIYQTASIVRWAIIEGACFLILILKPDFLLLGVILLIYLILLAPKKAQIFKILDIRN</sequence>
<dbReference type="Proteomes" id="UP001242342">
    <property type="component" value="Unassembled WGS sequence"/>
</dbReference>
<feature type="transmembrane region" description="Helical" evidence="1">
    <location>
        <begin position="104"/>
        <end position="120"/>
    </location>
</feature>
<proteinExistence type="predicted"/>
<dbReference type="Proteomes" id="UP000222163">
    <property type="component" value="Unassembled WGS sequence"/>
</dbReference>
<evidence type="ECO:0000313" key="4">
    <source>
        <dbReference type="Proteomes" id="UP000222163"/>
    </source>
</evidence>
<dbReference type="EMBL" id="JAUYVU010000006">
    <property type="protein sequence ID" value="MDP2541635.1"/>
    <property type="molecule type" value="Genomic_DNA"/>
</dbReference>
<comment type="caution">
    <text evidence="3">The sequence shown here is derived from an EMBL/GenBank/DDBJ whole genome shotgun (WGS) entry which is preliminary data.</text>
</comment>
<dbReference type="EMBL" id="PDUU01000008">
    <property type="protein sequence ID" value="PHN97357.1"/>
    <property type="molecule type" value="Genomic_DNA"/>
</dbReference>
<keyword evidence="5" id="KW-1185">Reference proteome</keyword>
<protein>
    <submittedName>
        <fullName evidence="3">MFS transporter</fullName>
    </submittedName>
</protein>
<gene>
    <name evidence="3" type="ORF">CSC81_09755</name>
    <name evidence="2" type="ORF">Q8W23_09145</name>
</gene>
<keyword evidence="1" id="KW-0472">Membrane</keyword>
<reference evidence="3 4" key="1">
    <citation type="journal article" date="2016" name="Nat. Commun.">
        <title>Microbial interactions lead to rapid micro-scale successions on model marine particles.</title>
        <authorList>
            <person name="Datta M.S."/>
            <person name="Sliwerska E."/>
            <person name="Gore J."/>
            <person name="Polz M.F."/>
            <person name="Cordero O.X."/>
        </authorList>
    </citation>
    <scope>NUCLEOTIDE SEQUENCE [LARGE SCALE GENOMIC DNA]</scope>
    <source>
        <strain evidence="3 4">4G03</strain>
    </source>
</reference>
<accession>A0A2G1BTJ0</accession>
<evidence type="ECO:0000313" key="2">
    <source>
        <dbReference type="EMBL" id="MDP2541635.1"/>
    </source>
</evidence>
<dbReference type="RefSeq" id="WP_099215571.1">
    <property type="nucleotide sequence ID" value="NZ_JAUYVU010000006.1"/>
</dbReference>
<organism evidence="3 4">
    <name type="scientific">Tenacibaculum discolor</name>
    <dbReference type="NCBI Taxonomy" id="361581"/>
    <lineage>
        <taxon>Bacteria</taxon>
        <taxon>Pseudomonadati</taxon>
        <taxon>Bacteroidota</taxon>
        <taxon>Flavobacteriia</taxon>
        <taxon>Flavobacteriales</taxon>
        <taxon>Flavobacteriaceae</taxon>
        <taxon>Tenacibaculum</taxon>
    </lineage>
</organism>
<dbReference type="AlphaFoldDB" id="A0A2G1BTJ0"/>
<keyword evidence="1" id="KW-1133">Transmembrane helix</keyword>
<keyword evidence="1" id="KW-0812">Transmembrane</keyword>
<evidence type="ECO:0000313" key="3">
    <source>
        <dbReference type="EMBL" id="PHN97357.1"/>
    </source>
</evidence>
<evidence type="ECO:0000256" key="1">
    <source>
        <dbReference type="SAM" id="Phobius"/>
    </source>
</evidence>
<reference evidence="2 5" key="3">
    <citation type="submission" date="2023-07" db="EMBL/GenBank/DDBJ databases">
        <title>Genome content predicts the carbon catabolic preferences of heterotrophic bacteria.</title>
        <authorList>
            <person name="Gralka M."/>
        </authorList>
    </citation>
    <scope>NUCLEOTIDE SEQUENCE [LARGE SCALE GENOMIC DNA]</scope>
    <source>
        <strain evidence="2 5">4G03</strain>
    </source>
</reference>
<evidence type="ECO:0000313" key="5">
    <source>
        <dbReference type="Proteomes" id="UP001242342"/>
    </source>
</evidence>
<name>A0A2G1BTJ0_9FLAO</name>